<sequence length="361" mass="43038">MLERAMFDTFRIYPEQVMSVGDDQLILSDGVQYLLREIDSAMLNIIREKEAMAEWLEFYGEQDVAKLLRQDGKGRTLHVDGQEWIAFEIPSSKTIISDNNLGKRLAKFHQRGASYAPHQKSSQNLSWKAKWTKRLDQLENWFVYISNKSGKTYFDEQFCLTFPYFLGLSENAIQYITDMELDNQVQTPPFYTICHVRFKSNTWLTLDETSTSRIKVPTDFTYDHFTRDIAEYIRNIWSEKGWSEACKKEVLLFLKEYEMIHRLTSYEQKKLIARLMFPIHYFEMVEEYYQSNDEKQMRRREKECLHIFESASDYEELLKFIVDKFAQLHSNIELPHWIPSKTTRKEVVKMSQHKIAARLQK</sequence>
<dbReference type="PANTHER" id="PTHR39179">
    <property type="entry name" value="SPORE COAT PROTEIN I"/>
    <property type="match status" value="1"/>
</dbReference>
<dbReference type="eggNOG" id="COG2334">
    <property type="taxonomic scope" value="Bacteria"/>
</dbReference>
<dbReference type="Proteomes" id="UP000001401">
    <property type="component" value="Chromosome"/>
</dbReference>
<reference evidence="1 2" key="1">
    <citation type="submission" date="2010-12" db="EMBL/GenBank/DDBJ databases">
        <title>Complete sequence of Bacillus cellulosilyticus DSM 2522.</title>
        <authorList>
            <consortium name="US DOE Joint Genome Institute"/>
            <person name="Lucas S."/>
            <person name="Copeland A."/>
            <person name="Lapidus A."/>
            <person name="Cheng J.-F."/>
            <person name="Bruce D."/>
            <person name="Goodwin L."/>
            <person name="Pitluck S."/>
            <person name="Chertkov O."/>
            <person name="Detter J.C."/>
            <person name="Han C."/>
            <person name="Tapia R."/>
            <person name="Land M."/>
            <person name="Hauser L."/>
            <person name="Jeffries C."/>
            <person name="Kyrpides N."/>
            <person name="Ivanova N."/>
            <person name="Mikhailova N."/>
            <person name="Brumm P."/>
            <person name="Mead D."/>
            <person name="Woyke T."/>
        </authorList>
    </citation>
    <scope>NUCLEOTIDE SEQUENCE [LARGE SCALE GENOMIC DNA]</scope>
    <source>
        <strain evidence="2">ATCC 21833 / DSM 2522 / FERM P-1141 / JCM 9156 / N-4</strain>
    </source>
</reference>
<keyword evidence="1" id="KW-0946">Virion</keyword>
<dbReference type="RefSeq" id="WP_013489985.1">
    <property type="nucleotide sequence ID" value="NC_014829.1"/>
</dbReference>
<dbReference type="STRING" id="649639.Bcell_3412"/>
<keyword evidence="2" id="KW-1185">Reference proteome</keyword>
<dbReference type="AlphaFoldDB" id="E6U2E1"/>
<evidence type="ECO:0000313" key="1">
    <source>
        <dbReference type="EMBL" id="ADU31654.1"/>
    </source>
</evidence>
<dbReference type="SUPFAM" id="SSF56112">
    <property type="entry name" value="Protein kinase-like (PK-like)"/>
    <property type="match status" value="1"/>
</dbReference>
<accession>E6U2E1</accession>
<protein>
    <submittedName>
        <fullName evidence="1">Spore coat protein YutH</fullName>
    </submittedName>
</protein>
<dbReference type="OrthoDB" id="2986702at2"/>
<dbReference type="HOGENOM" id="CLU_830682_0_0_9"/>
<dbReference type="EMBL" id="CP002394">
    <property type="protein sequence ID" value="ADU31654.1"/>
    <property type="molecule type" value="Genomic_DNA"/>
</dbReference>
<name>E6U2E1_EVAC2</name>
<gene>
    <name evidence="1" type="ordered locus">Bcell_3412</name>
</gene>
<keyword evidence="1" id="KW-0167">Capsid protein</keyword>
<organism evidence="1 2">
    <name type="scientific">Evansella cellulosilytica (strain ATCC 21833 / DSM 2522 / FERM P-1141 / JCM 9156 / N-4)</name>
    <name type="common">Bacillus cellulosilyticus</name>
    <dbReference type="NCBI Taxonomy" id="649639"/>
    <lineage>
        <taxon>Bacteria</taxon>
        <taxon>Bacillati</taxon>
        <taxon>Bacillota</taxon>
        <taxon>Bacilli</taxon>
        <taxon>Bacillales</taxon>
        <taxon>Bacillaceae</taxon>
        <taxon>Evansella</taxon>
    </lineage>
</organism>
<dbReference type="KEGG" id="bco:Bcell_3412"/>
<dbReference type="InterPro" id="IPR011009">
    <property type="entry name" value="Kinase-like_dom_sf"/>
</dbReference>
<dbReference type="InterPro" id="IPR014254">
    <property type="entry name" value="Spore_coat_YutH"/>
</dbReference>
<proteinExistence type="predicted"/>
<dbReference type="GO" id="GO:0042601">
    <property type="term" value="C:endospore-forming forespore"/>
    <property type="evidence" value="ECO:0007669"/>
    <property type="project" value="TreeGrafter"/>
</dbReference>
<evidence type="ECO:0000313" key="2">
    <source>
        <dbReference type="Proteomes" id="UP000001401"/>
    </source>
</evidence>
<dbReference type="InterPro" id="IPR047175">
    <property type="entry name" value="CotS-like"/>
</dbReference>
<dbReference type="PANTHER" id="PTHR39179:SF2">
    <property type="entry name" value="ENDOSPORE COAT-ASSOCIATED PROTEIN YUTH"/>
    <property type="match status" value="1"/>
</dbReference>
<dbReference type="NCBIfam" id="TIGR02905">
    <property type="entry name" value="spore_yutH"/>
    <property type="match status" value="1"/>
</dbReference>
<dbReference type="Gene3D" id="3.90.1200.10">
    <property type="match status" value="1"/>
</dbReference>